<dbReference type="PROSITE" id="PS50005">
    <property type="entry name" value="TPR"/>
    <property type="match status" value="1"/>
</dbReference>
<proteinExistence type="predicted"/>
<evidence type="ECO:0000256" key="2">
    <source>
        <dbReference type="ARBA" id="ARBA00022803"/>
    </source>
</evidence>
<evidence type="ECO:0000256" key="3">
    <source>
        <dbReference type="PROSITE-ProRule" id="PRU00339"/>
    </source>
</evidence>
<evidence type="ECO:0000313" key="5">
    <source>
        <dbReference type="Proteomes" id="UP000679725"/>
    </source>
</evidence>
<dbReference type="PANTHER" id="PTHR44858">
    <property type="entry name" value="TETRATRICOPEPTIDE REPEAT PROTEIN 6"/>
    <property type="match status" value="1"/>
</dbReference>
<keyword evidence="1" id="KW-0677">Repeat</keyword>
<keyword evidence="5" id="KW-1185">Reference proteome</keyword>
<evidence type="ECO:0000313" key="4">
    <source>
        <dbReference type="EMBL" id="CAG5067744.1"/>
    </source>
</evidence>
<dbReference type="Gene3D" id="1.25.40.10">
    <property type="entry name" value="Tetratricopeptide repeat domain"/>
    <property type="match status" value="1"/>
</dbReference>
<keyword evidence="2 3" id="KW-0802">TPR repeat</keyword>
<dbReference type="RefSeq" id="WP_215231890.1">
    <property type="nucleotide sequence ID" value="NZ_CAJRAU010000001.1"/>
</dbReference>
<protein>
    <recommendedName>
        <fullName evidence="6">Tetratricopeptide repeat protein</fullName>
    </recommendedName>
</protein>
<comment type="caution">
    <text evidence="4">The sequence shown here is derived from an EMBL/GenBank/DDBJ whole genome shotgun (WGS) entry which is preliminary data.</text>
</comment>
<dbReference type="SUPFAM" id="SSF48452">
    <property type="entry name" value="TPR-like"/>
    <property type="match status" value="1"/>
</dbReference>
<dbReference type="EMBL" id="CAJRAU010000001">
    <property type="protein sequence ID" value="CAG5067744.1"/>
    <property type="molecule type" value="Genomic_DNA"/>
</dbReference>
<evidence type="ECO:0000256" key="1">
    <source>
        <dbReference type="ARBA" id="ARBA00022737"/>
    </source>
</evidence>
<dbReference type="Pfam" id="PF13181">
    <property type="entry name" value="TPR_8"/>
    <property type="match status" value="1"/>
</dbReference>
<feature type="repeat" description="TPR" evidence="3">
    <location>
        <begin position="157"/>
        <end position="190"/>
    </location>
</feature>
<dbReference type="InterPro" id="IPR011990">
    <property type="entry name" value="TPR-like_helical_dom_sf"/>
</dbReference>
<sequence>MTKTTGHRIRYSKTAYFFPARSVTNRKRPFRDRISLRKCYFNAGIEGLSANFYFCHYPAIVGLVTNKRATEMPVTTPALAFKVTPYNLTKAMKLFTLALFTFSIANAFAQNRADCSSQAVRDSLFGIYSERAENYPIEHPSRVQIFDSLISICPNISEAYQEKAFSFIATKDFEKLFENIDKAVELEPNRWLPYRGYLHCILAKNYDKAIADFEAAEQMMPHAFTMDHTFSFFIAMAYLQSGELEKAEVYFQKDMATQKRGEGRNDIHYNTLLYSGIAYYLGNELDKAQARFSECLQQYEQHPTANYYMGLVLKVTGNKQYQVYFQKSRQYLEDGYKINEPNSHFVPYPSQVTLADLDAN</sequence>
<dbReference type="InterPro" id="IPR050498">
    <property type="entry name" value="Ycf3"/>
</dbReference>
<dbReference type="InterPro" id="IPR019734">
    <property type="entry name" value="TPR_rpt"/>
</dbReference>
<evidence type="ECO:0008006" key="6">
    <source>
        <dbReference type="Google" id="ProtNLM"/>
    </source>
</evidence>
<reference evidence="4 5" key="1">
    <citation type="submission" date="2021-04" db="EMBL/GenBank/DDBJ databases">
        <authorList>
            <person name="Rodrigo-Torres L."/>
            <person name="Arahal R. D."/>
            <person name="Lucena T."/>
        </authorList>
    </citation>
    <scope>NUCLEOTIDE SEQUENCE [LARGE SCALE GENOMIC DNA]</scope>
    <source>
        <strain evidence="4 5">CECT 9623</strain>
    </source>
</reference>
<dbReference type="PANTHER" id="PTHR44858:SF1">
    <property type="entry name" value="UDP-N-ACETYLGLUCOSAMINE--PEPTIDE N-ACETYLGLUCOSAMINYLTRANSFERASE SPINDLY-RELATED"/>
    <property type="match status" value="1"/>
</dbReference>
<name>A0ABM8UK18_9BACT</name>
<organism evidence="4 5">
    <name type="scientific">Dyadobacter linearis</name>
    <dbReference type="NCBI Taxonomy" id="2823330"/>
    <lineage>
        <taxon>Bacteria</taxon>
        <taxon>Pseudomonadati</taxon>
        <taxon>Bacteroidota</taxon>
        <taxon>Cytophagia</taxon>
        <taxon>Cytophagales</taxon>
        <taxon>Spirosomataceae</taxon>
        <taxon>Dyadobacter</taxon>
    </lineage>
</organism>
<accession>A0ABM8UK18</accession>
<gene>
    <name evidence="4" type="ORF">DYBT9623_00466</name>
</gene>
<dbReference type="Proteomes" id="UP000679725">
    <property type="component" value="Unassembled WGS sequence"/>
</dbReference>